<feature type="chain" id="PRO_5003255234" evidence="3">
    <location>
        <begin position="25"/>
        <end position="1169"/>
    </location>
</feature>
<proteinExistence type="inferred from homology"/>
<feature type="compositionally biased region" description="Low complexity" evidence="2">
    <location>
        <begin position="495"/>
        <end position="505"/>
    </location>
</feature>
<evidence type="ECO:0000256" key="2">
    <source>
        <dbReference type="SAM" id="MobiDB-lite"/>
    </source>
</evidence>
<feature type="region of interest" description="Disordered" evidence="2">
    <location>
        <begin position="725"/>
        <end position="748"/>
    </location>
</feature>
<reference evidence="4 5" key="1">
    <citation type="journal article" date="2011" name="J. Bacteriol.">
        <title>Complete genome sequences of two hemotropic Mycoplasmas, Mycoplasma haemofelis strain Ohio2 and Mycoplasma suis strain Illinois.</title>
        <authorList>
            <person name="Messick J.B."/>
            <person name="Santos A.P."/>
            <person name="Guimaraes A.M."/>
        </authorList>
    </citation>
    <scope>NUCLEOTIDE SEQUENCE [LARGE SCALE GENOMIC DNA]</scope>
    <source>
        <strain evidence="4 5">Illinois</strain>
    </source>
</reference>
<evidence type="ECO:0000313" key="4">
    <source>
        <dbReference type="EMBL" id="ADX97887.1"/>
    </source>
</evidence>
<dbReference type="RefSeq" id="WP_013609795.1">
    <property type="nucleotide sequence ID" value="NC_015155.1"/>
</dbReference>
<keyword evidence="3" id="KW-0732">Signal</keyword>
<keyword evidence="5" id="KW-1185">Reference proteome</keyword>
<dbReference type="STRING" id="768700.MSU_0345"/>
<dbReference type="EMBL" id="CP002525">
    <property type="protein sequence ID" value="ADX97887.1"/>
    <property type="molecule type" value="Genomic_DNA"/>
</dbReference>
<protein>
    <submittedName>
        <fullName evidence="4">Uncharacterized protein</fullName>
    </submittedName>
</protein>
<feature type="region of interest" description="Disordered" evidence="2">
    <location>
        <begin position="677"/>
        <end position="696"/>
    </location>
</feature>
<evidence type="ECO:0000313" key="5">
    <source>
        <dbReference type="Proteomes" id="UP000007484"/>
    </source>
</evidence>
<dbReference type="InterPro" id="IPR022186">
    <property type="entry name" value="DUF3713"/>
</dbReference>
<dbReference type="Proteomes" id="UP000007484">
    <property type="component" value="Chromosome"/>
</dbReference>
<gene>
    <name evidence="4" type="ordered locus">MSU_0345</name>
</gene>
<dbReference type="HOGENOM" id="CLU_008271_0_0_14"/>
<feature type="compositionally biased region" description="Acidic residues" evidence="2">
    <location>
        <begin position="731"/>
        <end position="741"/>
    </location>
</feature>
<comment type="similarity">
    <text evidence="1">Belongs to the MG307/MG309/MG338 family.</text>
</comment>
<dbReference type="Pfam" id="PF12506">
    <property type="entry name" value="DUF3713"/>
    <property type="match status" value="1"/>
</dbReference>
<feature type="region of interest" description="Disordered" evidence="2">
    <location>
        <begin position="488"/>
        <end position="566"/>
    </location>
</feature>
<name>F0QQW7_MYCSL</name>
<accession>F0QQW7</accession>
<feature type="compositionally biased region" description="Acidic residues" evidence="2">
    <location>
        <begin position="682"/>
        <end position="693"/>
    </location>
</feature>
<sequence length="1169" mass="136718">MLFFRKLILLAILGGGAGIPIAKAVGTPEEKIEMTEYESTLKRWRNILASVPGDNETEKVSLLFSRNLTTFSENTISNVVKQLLMEWIIKIWQNPEGFHPISQKLNKFFFYYHFHYWKTKNDLDDFSWNLVKNFFTDFFFGEKGWFLLSQFGDFREFVFQEWLKKEKPFSVYEWNIKYSSDGQGEKTFSSENYRSISKSTNKDYLWPKFGENSKYREFMTNLKNSKPMEFNKQFRKKLLTISELQKISDGRKLATYLHLLNLSSNGFSKDIIDEFDLTKSNSQDVLQNPLLLFLEKLPKNNQSSQTQEQNKHCLLVEKSVFDDNFWKKIPVKNGGSNGADQACLYGIREIKTGFISGVNKIFASREADGINFYYIPRNNKLNSQYLSIDSMDKEIKDQVIDFLSNNFEKTFFKYLLSKSSSNSSFSFKLTLNNGTKTEEWSFKEYFEKHKEIFKLINEYLDQLYWVGNIKKFSTNLSSIYKEVPTSFKVHSPQTDSDSSDSSDSSQENEKMILLKPTDGLFSPHPFKRKIDTSEESSEEEIKFESLRRKRRSSESQKENNGSSERKNDGFYVNLFSPFMKETDIYSLEEKANDLKEKLKGESKSELLKISSLEETFKNEPLQRAQLEKLSENKSLIMNTLFLEKIRELFSKQNNENPEESSISELISSFSKFLEENLKNNEESEESEESDQDNNGDKWSKIINHTFFLNSWLNLPTEERSIFGSYKKSNEDSEEEGQEEGSENEKNLNPLITKSKNSWVLRNYYLSDGAYESNSKSNQELLSYLYSIYWLTKDKNKNLSKLINHIFSQSSNKNAYLVWLKEIDQKKIEELTKEEEGDYSQKIKILPSSFVSELPTDLQNPLLLGEMQLSKDKEEKNQEKSFHSNKTIFTAKAAKKNVSEEKEREGDMKLSGFLGLIGPKFSTREIPEELRQAIFDKFWNSNSYKNTNFSSEKSDEEGESSQQNSQILEGLFFEDNWKTKLENNSDLKELLGALHLKRKLKKYLNIEDPIRPTSTLLQALHSYHEQHKSNEEFDVDYWTIEELKKKISEVLEQDNNQQVQVAEGQRQEGQQSPLDTKNLYRMWNRFSGFLQTGVQNKSPYIFTIDKGGQKKNYLTFLYQVNQFDFEEENIGKLKENLSEETVDLLISLLASSKEAREWIYNNELVRQLNT</sequence>
<dbReference type="KEGG" id="mss:MSU_0345"/>
<dbReference type="AlphaFoldDB" id="F0QQW7"/>
<organism evidence="4 5">
    <name type="scientific">Mycoplasma suis (strain Illinois)</name>
    <dbReference type="NCBI Taxonomy" id="768700"/>
    <lineage>
        <taxon>Bacteria</taxon>
        <taxon>Bacillati</taxon>
        <taxon>Mycoplasmatota</taxon>
        <taxon>Mollicutes</taxon>
        <taxon>Mycoplasmataceae</taxon>
        <taxon>Mycoplasma</taxon>
    </lineage>
</organism>
<feature type="signal peptide" evidence="3">
    <location>
        <begin position="1"/>
        <end position="24"/>
    </location>
</feature>
<evidence type="ECO:0000256" key="3">
    <source>
        <dbReference type="SAM" id="SignalP"/>
    </source>
</evidence>
<feature type="compositionally biased region" description="Basic and acidic residues" evidence="2">
    <location>
        <begin position="539"/>
        <end position="566"/>
    </location>
</feature>
<evidence type="ECO:0000256" key="1">
    <source>
        <dbReference type="ARBA" id="ARBA00010828"/>
    </source>
</evidence>